<feature type="compositionally biased region" description="Basic and acidic residues" evidence="1">
    <location>
        <begin position="397"/>
        <end position="406"/>
    </location>
</feature>
<evidence type="ECO:0000313" key="2">
    <source>
        <dbReference type="EMBL" id="UJO25417.1"/>
    </source>
</evidence>
<dbReference type="KEGG" id="ffu:CLAFUR5_14649"/>
<gene>
    <name evidence="2" type="ORF">CLAFUR5_14649</name>
</gene>
<feature type="region of interest" description="Disordered" evidence="1">
    <location>
        <begin position="136"/>
        <end position="179"/>
    </location>
</feature>
<sequence>MSMSLPSDLPPSPPLTPKSSPTDDVDALLSALRLVARGRLPSPRRDQYSFPLPPAAWPIFQARLSAEAPLLAWFTAHARYDYTPDPDGTFVLRMPGKVHENFIASFNSYVVREILPKLSALDERLSGLGLGGSRTLSFEPEQRGAAESAEDQEVDEGSRVQEQAVQDKQSRPKTTLDRSPDTCIVYNGRDYHYKWPALVAEVSYTQQRRALPHLADDYILETNFQIRCVLAFDVPDRQHPKTKDTDMTAVVYLWRPGFNAEEEAISEAHVDAVPFRSADGKPCDGELTIEMADLIPNPIYQDLPQRIQEACPKFTISFAQLSEWLDSAERETFVPNMPPLARKRRRALTPEEVLGDERERKFRKQEQVADALTAKGDGTWKGTTTGRTKAPITPRMRQSERLNPKD</sequence>
<accession>A0A9Q8PN21</accession>
<reference evidence="2" key="1">
    <citation type="submission" date="2021-12" db="EMBL/GenBank/DDBJ databases">
        <authorList>
            <person name="Zaccaron A."/>
            <person name="Stergiopoulos I."/>
        </authorList>
    </citation>
    <scope>NUCLEOTIDE SEQUENCE</scope>
    <source>
        <strain evidence="2">Race5_Kim</strain>
    </source>
</reference>
<dbReference type="OrthoDB" id="3485856at2759"/>
<dbReference type="GeneID" id="71994527"/>
<organism evidence="2 3">
    <name type="scientific">Passalora fulva</name>
    <name type="common">Tomato leaf mold</name>
    <name type="synonym">Cladosporium fulvum</name>
    <dbReference type="NCBI Taxonomy" id="5499"/>
    <lineage>
        <taxon>Eukaryota</taxon>
        <taxon>Fungi</taxon>
        <taxon>Dikarya</taxon>
        <taxon>Ascomycota</taxon>
        <taxon>Pezizomycotina</taxon>
        <taxon>Dothideomycetes</taxon>
        <taxon>Dothideomycetidae</taxon>
        <taxon>Mycosphaerellales</taxon>
        <taxon>Mycosphaerellaceae</taxon>
        <taxon>Fulvia</taxon>
    </lineage>
</organism>
<reference evidence="2" key="2">
    <citation type="journal article" date="2022" name="Microb. Genom.">
        <title>A chromosome-scale genome assembly of the tomato pathogen Cladosporium fulvum reveals a compartmentalized genome architecture and the presence of a dispensable chromosome.</title>
        <authorList>
            <person name="Zaccaron A.Z."/>
            <person name="Chen L.H."/>
            <person name="Samaras A."/>
            <person name="Stergiopoulos I."/>
        </authorList>
    </citation>
    <scope>NUCLEOTIDE SEQUENCE</scope>
    <source>
        <strain evidence="2">Race5_Kim</strain>
    </source>
</reference>
<name>A0A9Q8PN21_PASFU</name>
<proteinExistence type="predicted"/>
<evidence type="ECO:0000256" key="1">
    <source>
        <dbReference type="SAM" id="MobiDB-lite"/>
    </source>
</evidence>
<dbReference type="EMBL" id="CP090176">
    <property type="protein sequence ID" value="UJO25417.1"/>
    <property type="molecule type" value="Genomic_DNA"/>
</dbReference>
<feature type="compositionally biased region" description="Basic and acidic residues" evidence="1">
    <location>
        <begin position="168"/>
        <end position="179"/>
    </location>
</feature>
<dbReference type="Proteomes" id="UP000756132">
    <property type="component" value="Chromosome 14"/>
</dbReference>
<feature type="compositionally biased region" description="Low complexity" evidence="1">
    <location>
        <begin position="373"/>
        <end position="389"/>
    </location>
</feature>
<evidence type="ECO:0000313" key="3">
    <source>
        <dbReference type="Proteomes" id="UP000756132"/>
    </source>
</evidence>
<feature type="region of interest" description="Disordered" evidence="1">
    <location>
        <begin position="1"/>
        <end position="23"/>
    </location>
</feature>
<feature type="compositionally biased region" description="Basic and acidic residues" evidence="1">
    <location>
        <begin position="355"/>
        <end position="367"/>
    </location>
</feature>
<dbReference type="RefSeq" id="XP_047769783.1">
    <property type="nucleotide sequence ID" value="XM_047913797.1"/>
</dbReference>
<protein>
    <submittedName>
        <fullName evidence="2">Uncharacterized protein</fullName>
    </submittedName>
</protein>
<keyword evidence="3" id="KW-1185">Reference proteome</keyword>
<dbReference type="AlphaFoldDB" id="A0A9Q8PN21"/>
<feature type="region of interest" description="Disordered" evidence="1">
    <location>
        <begin position="351"/>
        <end position="406"/>
    </location>
</feature>